<dbReference type="RefSeq" id="WP_109741597.1">
    <property type="nucleotide sequence ID" value="NZ_QGGO01000003.1"/>
</dbReference>
<comment type="similarity">
    <text evidence="1 2">Belongs to the small heat shock protein (HSP20) family.</text>
</comment>
<dbReference type="InterPro" id="IPR008978">
    <property type="entry name" value="HSP20-like_chaperone"/>
</dbReference>
<dbReference type="OrthoDB" id="9814487at2"/>
<gene>
    <name evidence="4" type="ORF">LV89_00821</name>
</gene>
<keyword evidence="5" id="KW-1185">Reference proteome</keyword>
<reference evidence="4 5" key="1">
    <citation type="submission" date="2018-05" db="EMBL/GenBank/DDBJ databases">
        <title>Genomic Encyclopedia of Archaeal and Bacterial Type Strains, Phase II (KMG-II): from individual species to whole genera.</title>
        <authorList>
            <person name="Goeker M."/>
        </authorList>
    </citation>
    <scope>NUCLEOTIDE SEQUENCE [LARGE SCALE GENOMIC DNA]</scope>
    <source>
        <strain evidence="4 5">DSM 22214</strain>
    </source>
</reference>
<dbReference type="Gene3D" id="2.60.40.790">
    <property type="match status" value="1"/>
</dbReference>
<dbReference type="Pfam" id="PF00011">
    <property type="entry name" value="HSP20"/>
    <property type="match status" value="1"/>
</dbReference>
<protein>
    <submittedName>
        <fullName evidence="4">HSP20 family protein</fullName>
    </submittedName>
</protein>
<accession>A0A316EFT8</accession>
<dbReference type="InterPro" id="IPR031107">
    <property type="entry name" value="Small_HSP"/>
</dbReference>
<dbReference type="InterPro" id="IPR002068">
    <property type="entry name" value="A-crystallin/Hsp20_dom"/>
</dbReference>
<dbReference type="Proteomes" id="UP000245489">
    <property type="component" value="Unassembled WGS sequence"/>
</dbReference>
<proteinExistence type="inferred from homology"/>
<feature type="domain" description="SHSP" evidence="3">
    <location>
        <begin position="36"/>
        <end position="148"/>
    </location>
</feature>
<dbReference type="EMBL" id="QGGO01000003">
    <property type="protein sequence ID" value="PWK28617.1"/>
    <property type="molecule type" value="Genomic_DNA"/>
</dbReference>
<evidence type="ECO:0000259" key="3">
    <source>
        <dbReference type="PROSITE" id="PS01031"/>
    </source>
</evidence>
<name>A0A316EFT8_9BACT</name>
<dbReference type="SUPFAM" id="SSF49764">
    <property type="entry name" value="HSP20-like chaperones"/>
    <property type="match status" value="1"/>
</dbReference>
<evidence type="ECO:0000256" key="1">
    <source>
        <dbReference type="PROSITE-ProRule" id="PRU00285"/>
    </source>
</evidence>
<dbReference type="CDD" id="cd06464">
    <property type="entry name" value="ACD_sHsps-like"/>
    <property type="match status" value="1"/>
</dbReference>
<organism evidence="4 5">
    <name type="scientific">Arcicella aurantiaca</name>
    <dbReference type="NCBI Taxonomy" id="591202"/>
    <lineage>
        <taxon>Bacteria</taxon>
        <taxon>Pseudomonadati</taxon>
        <taxon>Bacteroidota</taxon>
        <taxon>Cytophagia</taxon>
        <taxon>Cytophagales</taxon>
        <taxon>Flectobacillaceae</taxon>
        <taxon>Arcicella</taxon>
    </lineage>
</organism>
<evidence type="ECO:0000313" key="5">
    <source>
        <dbReference type="Proteomes" id="UP000245489"/>
    </source>
</evidence>
<dbReference type="PROSITE" id="PS01031">
    <property type="entry name" value="SHSP"/>
    <property type="match status" value="1"/>
</dbReference>
<comment type="caution">
    <text evidence="4">The sequence shown here is derived from an EMBL/GenBank/DDBJ whole genome shotgun (WGS) entry which is preliminary data.</text>
</comment>
<sequence length="148" mass="16892">MKLVRFNQPTANFLNADFNKLFNQLDTMFPSKSFNNVSYNNIPAVNVKESENGFQIEVAAPGLKKEDFKLSLHENRLTISAKQEENSEEKTEKYTRQEFNYTSFQRTFTLPKNVDGDKIEATYADGILHVGLPKKEELKPAVKEIAVA</sequence>
<dbReference type="AlphaFoldDB" id="A0A316EFT8"/>
<evidence type="ECO:0000313" key="4">
    <source>
        <dbReference type="EMBL" id="PWK28617.1"/>
    </source>
</evidence>
<evidence type="ECO:0000256" key="2">
    <source>
        <dbReference type="RuleBase" id="RU003616"/>
    </source>
</evidence>
<dbReference type="PANTHER" id="PTHR11527">
    <property type="entry name" value="HEAT-SHOCK PROTEIN 20 FAMILY MEMBER"/>
    <property type="match status" value="1"/>
</dbReference>